<evidence type="ECO:0000256" key="4">
    <source>
        <dbReference type="ARBA" id="ARBA00022833"/>
    </source>
</evidence>
<comment type="caution">
    <text evidence="7">The sequence shown here is derived from an EMBL/GenBank/DDBJ whole genome shotgun (WGS) entry which is preliminary data.</text>
</comment>
<evidence type="ECO:0000256" key="1">
    <source>
        <dbReference type="ARBA" id="ARBA00022723"/>
    </source>
</evidence>
<feature type="domain" description="C2H2-type" evidence="6">
    <location>
        <begin position="28"/>
        <end position="56"/>
    </location>
</feature>
<organism evidence="7 8">
    <name type="scientific">Paralvinella palmiformis</name>
    <dbReference type="NCBI Taxonomy" id="53620"/>
    <lineage>
        <taxon>Eukaryota</taxon>
        <taxon>Metazoa</taxon>
        <taxon>Spiralia</taxon>
        <taxon>Lophotrochozoa</taxon>
        <taxon>Annelida</taxon>
        <taxon>Polychaeta</taxon>
        <taxon>Sedentaria</taxon>
        <taxon>Canalipalpata</taxon>
        <taxon>Terebellida</taxon>
        <taxon>Terebelliformia</taxon>
        <taxon>Alvinellidae</taxon>
        <taxon>Paralvinella</taxon>
    </lineage>
</organism>
<dbReference type="EMBL" id="JAODUP010000184">
    <property type="protein sequence ID" value="KAK2157789.1"/>
    <property type="molecule type" value="Genomic_DNA"/>
</dbReference>
<dbReference type="PROSITE" id="PS50157">
    <property type="entry name" value="ZINC_FINGER_C2H2_2"/>
    <property type="match status" value="3"/>
</dbReference>
<protein>
    <recommendedName>
        <fullName evidence="6">C2H2-type domain-containing protein</fullName>
    </recommendedName>
</protein>
<sequence length="111" mass="12841">MDSQPLSLVSSLSKAALFLQVYLSSSPYTCKFCGKGFSYPDTVKRHEMVVHLGVFPYKCHFCGRGFQSRDSLRGHLPDHTGEKPYRCSHCGLEFNWRSTLHRHIKKLHNRR</sequence>
<keyword evidence="8" id="KW-1185">Reference proteome</keyword>
<keyword evidence="1" id="KW-0479">Metal-binding</keyword>
<dbReference type="Pfam" id="PF00096">
    <property type="entry name" value="zf-C2H2"/>
    <property type="match status" value="2"/>
</dbReference>
<dbReference type="PANTHER" id="PTHR24379">
    <property type="entry name" value="KRAB AND ZINC FINGER DOMAIN-CONTAINING"/>
    <property type="match status" value="1"/>
</dbReference>
<accession>A0AAD9JQY5</accession>
<keyword evidence="2" id="KW-0677">Repeat</keyword>
<dbReference type="Proteomes" id="UP001208570">
    <property type="component" value="Unassembled WGS sequence"/>
</dbReference>
<dbReference type="GO" id="GO:0005694">
    <property type="term" value="C:chromosome"/>
    <property type="evidence" value="ECO:0007669"/>
    <property type="project" value="UniProtKB-ARBA"/>
</dbReference>
<dbReference type="FunFam" id="3.30.160.60:FF:001732">
    <property type="entry name" value="Zgc:162936"/>
    <property type="match status" value="1"/>
</dbReference>
<reference evidence="7" key="1">
    <citation type="journal article" date="2023" name="Mol. Biol. Evol.">
        <title>Third-Generation Sequencing Reveals the Adaptive Role of the Epigenome in Three Deep-Sea Polychaetes.</title>
        <authorList>
            <person name="Perez M."/>
            <person name="Aroh O."/>
            <person name="Sun Y."/>
            <person name="Lan Y."/>
            <person name="Juniper S.K."/>
            <person name="Young C.R."/>
            <person name="Angers B."/>
            <person name="Qian P.Y."/>
        </authorList>
    </citation>
    <scope>NUCLEOTIDE SEQUENCE</scope>
    <source>
        <strain evidence="7">P08H-3</strain>
    </source>
</reference>
<evidence type="ECO:0000256" key="5">
    <source>
        <dbReference type="PROSITE-ProRule" id="PRU00042"/>
    </source>
</evidence>
<dbReference type="AlphaFoldDB" id="A0AAD9JQY5"/>
<dbReference type="InterPro" id="IPR013087">
    <property type="entry name" value="Znf_C2H2_type"/>
</dbReference>
<dbReference type="SMART" id="SM00355">
    <property type="entry name" value="ZnF_C2H2"/>
    <property type="match status" value="3"/>
</dbReference>
<keyword evidence="4" id="KW-0862">Zinc</keyword>
<feature type="domain" description="C2H2-type" evidence="6">
    <location>
        <begin position="57"/>
        <end position="84"/>
    </location>
</feature>
<evidence type="ECO:0000256" key="3">
    <source>
        <dbReference type="ARBA" id="ARBA00022771"/>
    </source>
</evidence>
<name>A0AAD9JQY5_9ANNE</name>
<feature type="domain" description="C2H2-type" evidence="6">
    <location>
        <begin position="85"/>
        <end position="111"/>
    </location>
</feature>
<dbReference type="PROSITE" id="PS00028">
    <property type="entry name" value="ZINC_FINGER_C2H2_1"/>
    <property type="match status" value="3"/>
</dbReference>
<dbReference type="Gene3D" id="3.30.160.60">
    <property type="entry name" value="Classic Zinc Finger"/>
    <property type="match status" value="3"/>
</dbReference>
<evidence type="ECO:0000256" key="2">
    <source>
        <dbReference type="ARBA" id="ARBA00022737"/>
    </source>
</evidence>
<dbReference type="GO" id="GO:0008270">
    <property type="term" value="F:zinc ion binding"/>
    <property type="evidence" value="ECO:0007669"/>
    <property type="project" value="UniProtKB-KW"/>
</dbReference>
<dbReference type="PANTHER" id="PTHR24379:SF121">
    <property type="entry name" value="C2H2-TYPE DOMAIN-CONTAINING PROTEIN"/>
    <property type="match status" value="1"/>
</dbReference>
<gene>
    <name evidence="7" type="ORF">LSH36_184g01006</name>
</gene>
<dbReference type="Pfam" id="PF13912">
    <property type="entry name" value="zf-C2H2_6"/>
    <property type="match status" value="1"/>
</dbReference>
<keyword evidence="3 5" id="KW-0863">Zinc-finger</keyword>
<dbReference type="InterPro" id="IPR036236">
    <property type="entry name" value="Znf_C2H2_sf"/>
</dbReference>
<proteinExistence type="predicted"/>
<evidence type="ECO:0000313" key="7">
    <source>
        <dbReference type="EMBL" id="KAK2157789.1"/>
    </source>
</evidence>
<dbReference type="GO" id="GO:0043565">
    <property type="term" value="F:sequence-specific DNA binding"/>
    <property type="evidence" value="ECO:0007669"/>
    <property type="project" value="UniProtKB-ARBA"/>
</dbReference>
<dbReference type="SUPFAM" id="SSF57667">
    <property type="entry name" value="beta-beta-alpha zinc fingers"/>
    <property type="match status" value="2"/>
</dbReference>
<evidence type="ECO:0000313" key="8">
    <source>
        <dbReference type="Proteomes" id="UP001208570"/>
    </source>
</evidence>
<evidence type="ECO:0000259" key="6">
    <source>
        <dbReference type="PROSITE" id="PS50157"/>
    </source>
</evidence>
<dbReference type="GO" id="GO:0045893">
    <property type="term" value="P:positive regulation of DNA-templated transcription"/>
    <property type="evidence" value="ECO:0007669"/>
    <property type="project" value="UniProtKB-ARBA"/>
</dbReference>